<dbReference type="EMBL" id="JAUIQD010000008">
    <property type="protein sequence ID" value="KAK3341771.1"/>
    <property type="molecule type" value="Genomic_DNA"/>
</dbReference>
<feature type="region of interest" description="Disordered" evidence="1">
    <location>
        <begin position="210"/>
        <end position="234"/>
    </location>
</feature>
<keyword evidence="3" id="KW-1185">Reference proteome</keyword>
<evidence type="ECO:0000313" key="3">
    <source>
        <dbReference type="Proteomes" id="UP001275084"/>
    </source>
</evidence>
<proteinExistence type="predicted"/>
<organism evidence="2 3">
    <name type="scientific">Lasiosphaeria hispida</name>
    <dbReference type="NCBI Taxonomy" id="260671"/>
    <lineage>
        <taxon>Eukaryota</taxon>
        <taxon>Fungi</taxon>
        <taxon>Dikarya</taxon>
        <taxon>Ascomycota</taxon>
        <taxon>Pezizomycotina</taxon>
        <taxon>Sordariomycetes</taxon>
        <taxon>Sordariomycetidae</taxon>
        <taxon>Sordariales</taxon>
        <taxon>Lasiosphaeriaceae</taxon>
        <taxon>Lasiosphaeria</taxon>
    </lineage>
</organism>
<feature type="region of interest" description="Disordered" evidence="1">
    <location>
        <begin position="256"/>
        <end position="306"/>
    </location>
</feature>
<protein>
    <submittedName>
        <fullName evidence="2">Uncharacterized protein</fullName>
    </submittedName>
</protein>
<accession>A0AAJ0M8U5</accession>
<feature type="region of interest" description="Disordered" evidence="1">
    <location>
        <begin position="106"/>
        <end position="128"/>
    </location>
</feature>
<reference evidence="2" key="1">
    <citation type="journal article" date="2023" name="Mol. Phylogenet. Evol.">
        <title>Genome-scale phylogeny and comparative genomics of the fungal order Sordariales.</title>
        <authorList>
            <person name="Hensen N."/>
            <person name="Bonometti L."/>
            <person name="Westerberg I."/>
            <person name="Brannstrom I.O."/>
            <person name="Guillou S."/>
            <person name="Cros-Aarteil S."/>
            <person name="Calhoun S."/>
            <person name="Haridas S."/>
            <person name="Kuo A."/>
            <person name="Mondo S."/>
            <person name="Pangilinan J."/>
            <person name="Riley R."/>
            <person name="LaButti K."/>
            <person name="Andreopoulos B."/>
            <person name="Lipzen A."/>
            <person name="Chen C."/>
            <person name="Yan M."/>
            <person name="Daum C."/>
            <person name="Ng V."/>
            <person name="Clum A."/>
            <person name="Steindorff A."/>
            <person name="Ohm R.A."/>
            <person name="Martin F."/>
            <person name="Silar P."/>
            <person name="Natvig D.O."/>
            <person name="Lalanne C."/>
            <person name="Gautier V."/>
            <person name="Ament-Velasquez S.L."/>
            <person name="Kruys A."/>
            <person name="Hutchinson M.I."/>
            <person name="Powell A.J."/>
            <person name="Barry K."/>
            <person name="Miller A.N."/>
            <person name="Grigoriev I.V."/>
            <person name="Debuchy R."/>
            <person name="Gladieux P."/>
            <person name="Hiltunen Thoren M."/>
            <person name="Johannesson H."/>
        </authorList>
    </citation>
    <scope>NUCLEOTIDE SEQUENCE</scope>
    <source>
        <strain evidence="2">CBS 955.72</strain>
    </source>
</reference>
<sequence>MENPARLRPPNLNPVWLEHENLAAYPRSGLLSARNSLYSPSLRSPNMPSPMYPSSPGYDYAMRRHERAMVDSLERGRPAEPRNRRDGSRSLSPIAEQNWAQRRASMVDLGPPGPPVPSPMSPGQPMQHPRMRTLAAETRSILLAGAPQSQAASTITERRQSLPPSFPGGRRNSQQVRQELQAWGHVYYGNGSEANCFVSAVALRRLSEASSVGENSSPGDKTPKGHSQVSIRARVRPVALDRKPFLLQRTFDMDELRATVPEPSPLTPQPRRLSADHGNRVSHSLRRRRSSAATRPETDFDKSLKSPSLSTNTVPIHLRYARAYFPVLAALIYSGHIHPRDIIDLPLPHPEAWARTVAYVYTGQGELTEAIKQNILYLGGKV</sequence>
<feature type="region of interest" description="Disordered" evidence="1">
    <location>
        <begin position="71"/>
        <end position="93"/>
    </location>
</feature>
<name>A0AAJ0M8U5_9PEZI</name>
<gene>
    <name evidence="2" type="ORF">B0T25DRAFT_574110</name>
</gene>
<feature type="compositionally biased region" description="Polar residues" evidence="1">
    <location>
        <begin position="210"/>
        <end position="230"/>
    </location>
</feature>
<feature type="compositionally biased region" description="Basic and acidic residues" evidence="1">
    <location>
        <begin position="71"/>
        <end position="88"/>
    </location>
</feature>
<evidence type="ECO:0000313" key="2">
    <source>
        <dbReference type="EMBL" id="KAK3341771.1"/>
    </source>
</evidence>
<feature type="region of interest" description="Disordered" evidence="1">
    <location>
        <begin position="148"/>
        <end position="175"/>
    </location>
</feature>
<comment type="caution">
    <text evidence="2">The sequence shown here is derived from an EMBL/GenBank/DDBJ whole genome shotgun (WGS) entry which is preliminary data.</text>
</comment>
<feature type="compositionally biased region" description="Pro residues" evidence="1">
    <location>
        <begin position="111"/>
        <end position="122"/>
    </location>
</feature>
<dbReference type="Proteomes" id="UP001275084">
    <property type="component" value="Unassembled WGS sequence"/>
</dbReference>
<evidence type="ECO:0000256" key="1">
    <source>
        <dbReference type="SAM" id="MobiDB-lite"/>
    </source>
</evidence>
<reference evidence="2" key="2">
    <citation type="submission" date="2023-06" db="EMBL/GenBank/DDBJ databases">
        <authorList>
            <consortium name="Lawrence Berkeley National Laboratory"/>
            <person name="Haridas S."/>
            <person name="Hensen N."/>
            <person name="Bonometti L."/>
            <person name="Westerberg I."/>
            <person name="Brannstrom I.O."/>
            <person name="Guillou S."/>
            <person name="Cros-Aarteil S."/>
            <person name="Calhoun S."/>
            <person name="Kuo A."/>
            <person name="Mondo S."/>
            <person name="Pangilinan J."/>
            <person name="Riley R."/>
            <person name="Labutti K."/>
            <person name="Andreopoulos B."/>
            <person name="Lipzen A."/>
            <person name="Chen C."/>
            <person name="Yanf M."/>
            <person name="Daum C."/>
            <person name="Ng V."/>
            <person name="Clum A."/>
            <person name="Steindorff A."/>
            <person name="Ohm R."/>
            <person name="Martin F."/>
            <person name="Silar P."/>
            <person name="Natvig D."/>
            <person name="Lalanne C."/>
            <person name="Gautier V."/>
            <person name="Ament-Velasquez S.L."/>
            <person name="Kruys A."/>
            <person name="Hutchinson M.I."/>
            <person name="Powell A.J."/>
            <person name="Barry K."/>
            <person name="Miller A.N."/>
            <person name="Grigoriev I.V."/>
            <person name="Debuchy R."/>
            <person name="Gladieux P."/>
            <person name="Thoren M.H."/>
            <person name="Johannesson H."/>
        </authorList>
    </citation>
    <scope>NUCLEOTIDE SEQUENCE</scope>
    <source>
        <strain evidence="2">CBS 955.72</strain>
    </source>
</reference>
<dbReference type="AlphaFoldDB" id="A0AAJ0M8U5"/>